<dbReference type="AlphaFoldDB" id="A0A948T314"/>
<proteinExistence type="predicted"/>
<evidence type="ECO:0000256" key="1">
    <source>
        <dbReference type="ARBA" id="ARBA00022729"/>
    </source>
</evidence>
<gene>
    <name evidence="5" type="ORF">H9882_05930</name>
</gene>
<evidence type="ECO:0000259" key="4">
    <source>
        <dbReference type="Pfam" id="PF01551"/>
    </source>
</evidence>
<feature type="compositionally biased region" description="Low complexity" evidence="2">
    <location>
        <begin position="68"/>
        <end position="94"/>
    </location>
</feature>
<reference evidence="5" key="1">
    <citation type="journal article" date="2021" name="PeerJ">
        <title>Extensive microbial diversity within the chicken gut microbiome revealed by metagenomics and culture.</title>
        <authorList>
            <person name="Gilroy R."/>
            <person name="Ravi A."/>
            <person name="Getino M."/>
            <person name="Pursley I."/>
            <person name="Horton D.L."/>
            <person name="Alikhan N.F."/>
            <person name="Baker D."/>
            <person name="Gharbi K."/>
            <person name="Hall N."/>
            <person name="Watson M."/>
            <person name="Adriaenssens E.M."/>
            <person name="Foster-Nyarko E."/>
            <person name="Jarju S."/>
            <person name="Secka A."/>
            <person name="Antonio M."/>
            <person name="Oren A."/>
            <person name="Chaudhuri R.R."/>
            <person name="La Ragione R."/>
            <person name="Hildebrand F."/>
            <person name="Pallen M.J."/>
        </authorList>
    </citation>
    <scope>NUCLEOTIDE SEQUENCE</scope>
    <source>
        <strain evidence="5">B5_2728</strain>
    </source>
</reference>
<dbReference type="PANTHER" id="PTHR21666:SF289">
    <property type="entry name" value="L-ALA--D-GLU ENDOPEPTIDASE"/>
    <property type="match status" value="1"/>
</dbReference>
<sequence>MEYLKTFMKGKGLYGVLSLCIVAAAAFSFVGVKNMVQQLNNTAQQEETQQWDLPGQPVEQKAEDVPVTTPQPTTAPKATAKPKPTSSPASSAGQSGSGASGDAGTASDGQKQPVGAAASSCIWPVDGPIQQAFSGEELVYNETLKDWRTHNGVDIAAKEGTVIKATTAGTVKAVYQDALWGQVVEVEDANGIWRYCGLQADSVHHKEGDSLSQGQAIGKVGKIDAEQTESHLHLERLEGETYRNPEELLPKA</sequence>
<dbReference type="Proteomes" id="UP000713596">
    <property type="component" value="Unassembled WGS sequence"/>
</dbReference>
<keyword evidence="1" id="KW-0732">Signal</keyword>
<feature type="region of interest" description="Disordered" evidence="2">
    <location>
        <begin position="58"/>
        <end position="113"/>
    </location>
</feature>
<dbReference type="Pfam" id="PF01551">
    <property type="entry name" value="Peptidase_M23"/>
    <property type="match status" value="1"/>
</dbReference>
<evidence type="ECO:0000256" key="2">
    <source>
        <dbReference type="SAM" id="MobiDB-lite"/>
    </source>
</evidence>
<name>A0A948T314_9FIRM</name>
<comment type="caution">
    <text evidence="5">The sequence shown here is derived from an EMBL/GenBank/DDBJ whole genome shotgun (WGS) entry which is preliminary data.</text>
</comment>
<feature type="transmembrane region" description="Helical" evidence="3">
    <location>
        <begin position="12"/>
        <end position="32"/>
    </location>
</feature>
<dbReference type="CDD" id="cd12797">
    <property type="entry name" value="M23_peptidase"/>
    <property type="match status" value="1"/>
</dbReference>
<keyword evidence="3" id="KW-0472">Membrane</keyword>
<dbReference type="GO" id="GO:0004222">
    <property type="term" value="F:metalloendopeptidase activity"/>
    <property type="evidence" value="ECO:0007669"/>
    <property type="project" value="TreeGrafter"/>
</dbReference>
<keyword evidence="3" id="KW-1133">Transmembrane helix</keyword>
<evidence type="ECO:0000313" key="5">
    <source>
        <dbReference type="EMBL" id="MBU3806415.1"/>
    </source>
</evidence>
<dbReference type="EMBL" id="JAHLFP010000048">
    <property type="protein sequence ID" value="MBU3806415.1"/>
    <property type="molecule type" value="Genomic_DNA"/>
</dbReference>
<evidence type="ECO:0000256" key="3">
    <source>
        <dbReference type="SAM" id="Phobius"/>
    </source>
</evidence>
<keyword evidence="3" id="KW-0812">Transmembrane</keyword>
<dbReference type="SUPFAM" id="SSF51261">
    <property type="entry name" value="Duplicated hybrid motif"/>
    <property type="match status" value="1"/>
</dbReference>
<protein>
    <submittedName>
        <fullName evidence="5">Peptidoglycan DD-metalloendopeptidase family protein</fullName>
    </submittedName>
</protein>
<reference evidence="5" key="2">
    <citation type="submission" date="2021-04" db="EMBL/GenBank/DDBJ databases">
        <authorList>
            <person name="Gilroy R."/>
        </authorList>
    </citation>
    <scope>NUCLEOTIDE SEQUENCE</scope>
    <source>
        <strain evidence="5">B5_2728</strain>
    </source>
</reference>
<dbReference type="InterPro" id="IPR050570">
    <property type="entry name" value="Cell_wall_metabolism_enzyme"/>
</dbReference>
<feature type="region of interest" description="Disordered" evidence="2">
    <location>
        <begin position="229"/>
        <end position="252"/>
    </location>
</feature>
<dbReference type="Gene3D" id="2.70.70.10">
    <property type="entry name" value="Glucose Permease (Domain IIA)"/>
    <property type="match status" value="1"/>
</dbReference>
<dbReference type="InterPro" id="IPR016047">
    <property type="entry name" value="M23ase_b-sheet_dom"/>
</dbReference>
<organism evidence="5 6">
    <name type="scientific">Candidatus Allofournierella pullistercoris</name>
    <dbReference type="NCBI Taxonomy" id="2838597"/>
    <lineage>
        <taxon>Bacteria</taxon>
        <taxon>Bacillati</taxon>
        <taxon>Bacillota</taxon>
        <taxon>Clostridia</taxon>
        <taxon>Eubacteriales</taxon>
        <taxon>Oscillospiraceae</taxon>
        <taxon>Allofournierella</taxon>
    </lineage>
</organism>
<evidence type="ECO:0000313" key="6">
    <source>
        <dbReference type="Proteomes" id="UP000713596"/>
    </source>
</evidence>
<feature type="domain" description="M23ase beta-sheet core" evidence="4">
    <location>
        <begin position="149"/>
        <end position="245"/>
    </location>
</feature>
<accession>A0A948T314</accession>
<dbReference type="PANTHER" id="PTHR21666">
    <property type="entry name" value="PEPTIDASE-RELATED"/>
    <property type="match status" value="1"/>
</dbReference>
<dbReference type="InterPro" id="IPR011055">
    <property type="entry name" value="Dup_hybrid_motif"/>
</dbReference>